<dbReference type="InterPro" id="IPR038672">
    <property type="entry name" value="CpcT/CpeT_sf"/>
</dbReference>
<proteinExistence type="predicted"/>
<name>A0A367RP77_9NOSO</name>
<sequence length="234" mass="25378">MNPLKVYALTVILSGFTLTQANRATAITVPPLETQVKQVAQWFTGLFDNSQQVTSNPYVPLITLSSCSVQLTDANPVIGIQNIYLEQKSINRFRLYSFSQGNSAVNLSIRAFDTSYPVNGLCNRPESEQIIDSGKVLGTSCNLELFWEPTNYIGNNTPNGCPTSSGGKVVSSVAVSKIGIDSLDKIFAANGNLLVATPIEFRRVYSIPEPSFILGLLAVGIWGTRKAISVKIKN</sequence>
<gene>
    <name evidence="2" type="ORF">A6770_13490</name>
</gene>
<dbReference type="Proteomes" id="UP000252107">
    <property type="component" value="Unassembled WGS sequence"/>
</dbReference>
<feature type="signal peptide" evidence="1">
    <location>
        <begin position="1"/>
        <end position="23"/>
    </location>
</feature>
<dbReference type="InterPro" id="IPR010404">
    <property type="entry name" value="CpcT/CpeT"/>
</dbReference>
<feature type="chain" id="PRO_5016803508" evidence="1">
    <location>
        <begin position="24"/>
        <end position="234"/>
    </location>
</feature>
<dbReference type="AlphaFoldDB" id="A0A367RP77"/>
<evidence type="ECO:0000313" key="2">
    <source>
        <dbReference type="EMBL" id="RCJ38356.1"/>
    </source>
</evidence>
<dbReference type="Pfam" id="PF06206">
    <property type="entry name" value="CpeT"/>
    <property type="match status" value="1"/>
</dbReference>
<dbReference type="EMBL" id="LXQD01000098">
    <property type="protein sequence ID" value="RCJ38356.1"/>
    <property type="molecule type" value="Genomic_DNA"/>
</dbReference>
<reference evidence="2" key="1">
    <citation type="submission" date="2016-04" db="EMBL/GenBank/DDBJ databases">
        <authorList>
            <person name="Tabuchi Yagui T.R."/>
        </authorList>
    </citation>
    <scope>NUCLEOTIDE SEQUENCE [LARGE SCALE GENOMIC DNA]</scope>
    <source>
        <strain evidence="2">NIES-26</strain>
    </source>
</reference>
<accession>A0A367RP77</accession>
<keyword evidence="1" id="KW-0732">Signal</keyword>
<dbReference type="CDD" id="cd16338">
    <property type="entry name" value="CpcT"/>
    <property type="match status" value="1"/>
</dbReference>
<protein>
    <submittedName>
        <fullName evidence="2">CpeT/CpcT protein</fullName>
    </submittedName>
</protein>
<keyword evidence="3" id="KW-1185">Reference proteome</keyword>
<evidence type="ECO:0000313" key="3">
    <source>
        <dbReference type="Proteomes" id="UP000252107"/>
    </source>
</evidence>
<comment type="caution">
    <text evidence="2">The sequence shown here is derived from an EMBL/GenBank/DDBJ whole genome shotgun (WGS) entry which is preliminary data.</text>
</comment>
<dbReference type="GO" id="GO:0016829">
    <property type="term" value="F:lyase activity"/>
    <property type="evidence" value="ECO:0007669"/>
    <property type="project" value="InterPro"/>
</dbReference>
<dbReference type="Gene3D" id="2.40.128.590">
    <property type="entry name" value="CpcT/CpeT domain"/>
    <property type="match status" value="1"/>
</dbReference>
<organism evidence="2 3">
    <name type="scientific">Nostoc minutum NIES-26</name>
    <dbReference type="NCBI Taxonomy" id="1844469"/>
    <lineage>
        <taxon>Bacteria</taxon>
        <taxon>Bacillati</taxon>
        <taxon>Cyanobacteriota</taxon>
        <taxon>Cyanophyceae</taxon>
        <taxon>Nostocales</taxon>
        <taxon>Nostocaceae</taxon>
        <taxon>Nostoc</taxon>
    </lineage>
</organism>
<evidence type="ECO:0000256" key="1">
    <source>
        <dbReference type="SAM" id="SignalP"/>
    </source>
</evidence>